<keyword evidence="1" id="KW-0472">Membrane</keyword>
<organism evidence="2 3">
    <name type="scientific">Parabacteroides goldsteinii DSM 19448 = WAL 12034</name>
    <dbReference type="NCBI Taxonomy" id="927665"/>
    <lineage>
        <taxon>Bacteria</taxon>
        <taxon>Pseudomonadati</taxon>
        <taxon>Bacteroidota</taxon>
        <taxon>Bacteroidia</taxon>
        <taxon>Bacteroidales</taxon>
        <taxon>Tannerellaceae</taxon>
        <taxon>Parabacteroides</taxon>
    </lineage>
</organism>
<dbReference type="AlphaFoldDB" id="A0A0F5JHS6"/>
<evidence type="ECO:0000256" key="1">
    <source>
        <dbReference type="SAM" id="Phobius"/>
    </source>
</evidence>
<accession>A0A0F5JHS6</accession>
<protein>
    <submittedName>
        <fullName evidence="2">Uncharacterized protein</fullName>
    </submittedName>
</protein>
<gene>
    <name evidence="2" type="ORF">HMPREF1535_01772</name>
</gene>
<sequence>MEPAIFLYLLLGAIAIGIIIFVKTPAGKRWLDKYS</sequence>
<dbReference type="STRING" id="927665.HMPREF1535_01772"/>
<reference evidence="2 3" key="1">
    <citation type="submission" date="2013-04" db="EMBL/GenBank/DDBJ databases">
        <title>The Genome Sequence of Parabacteroides goldsteinii DSM 19448.</title>
        <authorList>
            <consortium name="The Broad Institute Genomics Platform"/>
            <person name="Earl A."/>
            <person name="Ward D."/>
            <person name="Feldgarden M."/>
            <person name="Gevers D."/>
            <person name="Martens E."/>
            <person name="Sakamoto M."/>
            <person name="Benno Y."/>
            <person name="Song Y."/>
            <person name="Liu C."/>
            <person name="Lee J."/>
            <person name="Bolanos M."/>
            <person name="Vaisanen M.L."/>
            <person name="Finegold S.M."/>
            <person name="Walker B."/>
            <person name="Young S."/>
            <person name="Zeng Q."/>
            <person name="Gargeya S."/>
            <person name="Fitzgerald M."/>
            <person name="Haas B."/>
            <person name="Abouelleil A."/>
            <person name="Allen A.W."/>
            <person name="Alvarado L."/>
            <person name="Arachchi H.M."/>
            <person name="Berlin A.M."/>
            <person name="Chapman S.B."/>
            <person name="Gainer-Dewar J."/>
            <person name="Goldberg J."/>
            <person name="Griggs A."/>
            <person name="Gujja S."/>
            <person name="Hansen M."/>
            <person name="Howarth C."/>
            <person name="Imamovic A."/>
            <person name="Ireland A."/>
            <person name="Larimer J."/>
            <person name="McCowan C."/>
            <person name="Murphy C."/>
            <person name="Pearson M."/>
            <person name="Poon T.W."/>
            <person name="Priest M."/>
            <person name="Roberts A."/>
            <person name="Saif S."/>
            <person name="Shea T."/>
            <person name="Sisk P."/>
            <person name="Sykes S."/>
            <person name="Wortman J."/>
            <person name="Nusbaum C."/>
            <person name="Birren B."/>
        </authorList>
    </citation>
    <scope>NUCLEOTIDE SEQUENCE [LARGE SCALE GENOMIC DNA]</scope>
    <source>
        <strain evidence="2 3">DSM 19448</strain>
    </source>
</reference>
<dbReference type="PATRIC" id="fig|927665.4.peg.1811"/>
<comment type="caution">
    <text evidence="2">The sequence shown here is derived from an EMBL/GenBank/DDBJ whole genome shotgun (WGS) entry which is preliminary data.</text>
</comment>
<evidence type="ECO:0000313" key="3">
    <source>
        <dbReference type="Proteomes" id="UP000033047"/>
    </source>
</evidence>
<keyword evidence="1" id="KW-1133">Transmembrane helix</keyword>
<proteinExistence type="predicted"/>
<dbReference type="EMBL" id="AQHV01000010">
    <property type="protein sequence ID" value="KKB57120.1"/>
    <property type="molecule type" value="Genomic_DNA"/>
</dbReference>
<keyword evidence="1" id="KW-0812">Transmembrane</keyword>
<feature type="transmembrane region" description="Helical" evidence="1">
    <location>
        <begin position="6"/>
        <end position="26"/>
    </location>
</feature>
<dbReference type="Proteomes" id="UP000033047">
    <property type="component" value="Unassembled WGS sequence"/>
</dbReference>
<dbReference type="HOGENOM" id="CLU_220467_0_0_10"/>
<evidence type="ECO:0000313" key="2">
    <source>
        <dbReference type="EMBL" id="KKB57120.1"/>
    </source>
</evidence>
<name>A0A0F5JHS6_9BACT</name>